<reference evidence="2" key="1">
    <citation type="journal article" name="BMC Genomics">
        <title>Long-read sequencing and de novo genome assembly of marine medaka (Oryzias melastigma).</title>
        <authorList>
            <person name="Liang P."/>
            <person name="Saqib H.S.A."/>
            <person name="Ni X."/>
            <person name="Shen Y."/>
        </authorList>
    </citation>
    <scope>NUCLEOTIDE SEQUENCE</scope>
    <source>
        <strain evidence="2">Bigg-433</strain>
    </source>
</reference>
<feature type="compositionally biased region" description="Basic residues" evidence="1">
    <location>
        <begin position="85"/>
        <end position="97"/>
    </location>
</feature>
<gene>
    <name evidence="2" type="ORF">FQA47_009003</name>
</gene>
<name>A0A834F446_ORYME</name>
<dbReference type="Proteomes" id="UP000646548">
    <property type="component" value="Unassembled WGS sequence"/>
</dbReference>
<evidence type="ECO:0000256" key="1">
    <source>
        <dbReference type="SAM" id="MobiDB-lite"/>
    </source>
</evidence>
<organism evidence="2 3">
    <name type="scientific">Oryzias melastigma</name>
    <name type="common">Marine medaka</name>
    <dbReference type="NCBI Taxonomy" id="30732"/>
    <lineage>
        <taxon>Eukaryota</taxon>
        <taxon>Metazoa</taxon>
        <taxon>Chordata</taxon>
        <taxon>Craniata</taxon>
        <taxon>Vertebrata</taxon>
        <taxon>Euteleostomi</taxon>
        <taxon>Actinopterygii</taxon>
        <taxon>Neopterygii</taxon>
        <taxon>Teleostei</taxon>
        <taxon>Neoteleostei</taxon>
        <taxon>Acanthomorphata</taxon>
        <taxon>Ovalentaria</taxon>
        <taxon>Atherinomorphae</taxon>
        <taxon>Beloniformes</taxon>
        <taxon>Adrianichthyidae</taxon>
        <taxon>Oryziinae</taxon>
        <taxon>Oryzias</taxon>
    </lineage>
</organism>
<evidence type="ECO:0000313" key="3">
    <source>
        <dbReference type="Proteomes" id="UP000646548"/>
    </source>
</evidence>
<feature type="compositionally biased region" description="Basic residues" evidence="1">
    <location>
        <begin position="65"/>
        <end position="77"/>
    </location>
</feature>
<proteinExistence type="predicted"/>
<comment type="caution">
    <text evidence="2">The sequence shown here is derived from an EMBL/GenBank/DDBJ whole genome shotgun (WGS) entry which is preliminary data.</text>
</comment>
<accession>A0A834F446</accession>
<evidence type="ECO:0000313" key="2">
    <source>
        <dbReference type="EMBL" id="KAF6720509.1"/>
    </source>
</evidence>
<dbReference type="EMBL" id="WKFB01000523">
    <property type="protein sequence ID" value="KAF6720509.1"/>
    <property type="molecule type" value="Genomic_DNA"/>
</dbReference>
<feature type="region of interest" description="Disordered" evidence="1">
    <location>
        <begin position="1"/>
        <end position="230"/>
    </location>
</feature>
<protein>
    <submittedName>
        <fullName evidence="2">Anion exchange protein 2</fullName>
    </submittedName>
</protein>
<sequence length="302" mass="34027">MDFLYDFKTEAPPPSSLHRTSHPEEEDDGDLNKALGVHRFQQILHPAAAVPDEQHHNYHEEDIHYHRHSSRHTHRPLSKLPSESRRKKSSKKRRKEKDHKSSQVPSNAAIEEGEDEEEEEEESMEVPSAQSESEKVNVEFFLSDDDQAPRQDKESVQSGSVPPSAADSEDASSFSKPASPILSSSPTQPTPLDHAPLARVSSASRSYDLQERRRTGNMTGTEQAKYQRIPTDESEAQMLASAHLDGIKNLKRQKFLHELSRPRYSLRPTVLPRPSVDSCSGRLTSRVVLQGSEEPVQGQRSF</sequence>
<dbReference type="AlphaFoldDB" id="A0A834F446"/>
<feature type="compositionally biased region" description="Low complexity" evidence="1">
    <location>
        <begin position="160"/>
        <end position="175"/>
    </location>
</feature>
<feature type="compositionally biased region" description="Basic and acidic residues" evidence="1">
    <location>
        <begin position="52"/>
        <end position="64"/>
    </location>
</feature>
<feature type="compositionally biased region" description="Acidic residues" evidence="1">
    <location>
        <begin position="111"/>
        <end position="124"/>
    </location>
</feature>